<name>A0A1W6LNX1_9BACT</name>
<gene>
    <name evidence="3" type="ORF">STSP1_01901</name>
</gene>
<evidence type="ECO:0000256" key="1">
    <source>
        <dbReference type="SAM" id="Coils"/>
    </source>
</evidence>
<accession>A0A1W6LNX1</accession>
<dbReference type="Proteomes" id="UP000193334">
    <property type="component" value="Chromosome"/>
</dbReference>
<dbReference type="STRING" id="1941349.STSP1_01901"/>
<keyword evidence="1" id="KW-0175">Coiled coil</keyword>
<dbReference type="KEGG" id="pbp:STSP1_01901"/>
<evidence type="ECO:0000313" key="4">
    <source>
        <dbReference type="Proteomes" id="UP000193334"/>
    </source>
</evidence>
<evidence type="ECO:0000313" key="3">
    <source>
        <dbReference type="EMBL" id="ARN57490.1"/>
    </source>
</evidence>
<protein>
    <submittedName>
        <fullName evidence="3">Uncharacterized protein</fullName>
    </submittedName>
</protein>
<reference evidence="4" key="1">
    <citation type="submission" date="2017-04" db="EMBL/GenBank/DDBJ databases">
        <title>Comparative genomics and description of representatives of a novel lineage of planctomycetes thriving in anoxic sediments.</title>
        <authorList>
            <person name="Spring S."/>
            <person name="Bunk B."/>
            <person name="Sproer C."/>
        </authorList>
    </citation>
    <scope>NUCLEOTIDE SEQUENCE [LARGE SCALE GENOMIC DNA]</scope>
    <source>
        <strain evidence="4">ST-PulAB-D4</strain>
    </source>
</reference>
<dbReference type="OrthoDB" id="267809at2"/>
<dbReference type="AlphaFoldDB" id="A0A1W6LNX1"/>
<keyword evidence="2" id="KW-0812">Transmembrane</keyword>
<dbReference type="InterPro" id="IPR036420">
    <property type="entry name" value="BRCT_dom_sf"/>
</dbReference>
<dbReference type="RefSeq" id="WP_085756128.1">
    <property type="nucleotide sequence ID" value="NZ_CP021023.1"/>
</dbReference>
<keyword evidence="2" id="KW-1133">Transmembrane helix</keyword>
<keyword evidence="4" id="KW-1185">Reference proteome</keyword>
<keyword evidence="2" id="KW-0472">Membrane</keyword>
<proteinExistence type="predicted"/>
<sequence>MPAGKQSQGSATTIALVVFVVLFLLSTVAAVFFYVKWDEKTTIAEREIANRREAATDQQVSEFESLVGEKTAESYLGTVIERFDEVYQEVTGSSRADKNIQAAAESISLDVKAVRSRFPNMFSQNSGLLPIANTLAGEYVRSAQTVSSLQEKIAQMEEDWQRDVEGFKVAEEKLIEQKQKLIEQADQIQAKFDQMKSQAEQNAQENINALEEKLAEKNSELEGVKNELADLQASFKEQKQYREKLEKQLEEIKPSPDMDVAAYKPDGRIVSVNAQQDIVYLDLGSDAHIYRGLTFAVYDRANPVPKDGKGKAEIKIYDVRSKVSVAKIISQEENNPVLPEDIIVNLIWDQEKPNTFYVAGNFDLDGNGTIDEYGGDKVRHLIKQWGGIVADKIDINTDFVVAGQPPEVYQQPQEDELDSALAEQKYQESLDEYETYNSAIERAQSLSIPVFNTERFKSLIGYNQEIKNNQTK</sequence>
<feature type="transmembrane region" description="Helical" evidence="2">
    <location>
        <begin position="12"/>
        <end position="35"/>
    </location>
</feature>
<evidence type="ECO:0000256" key="2">
    <source>
        <dbReference type="SAM" id="Phobius"/>
    </source>
</evidence>
<organism evidence="3 4">
    <name type="scientific">Sedimentisphaera salicampi</name>
    <dbReference type="NCBI Taxonomy" id="1941349"/>
    <lineage>
        <taxon>Bacteria</taxon>
        <taxon>Pseudomonadati</taxon>
        <taxon>Planctomycetota</taxon>
        <taxon>Phycisphaerae</taxon>
        <taxon>Sedimentisphaerales</taxon>
        <taxon>Sedimentisphaeraceae</taxon>
        <taxon>Sedimentisphaera</taxon>
    </lineage>
</organism>
<dbReference type="EMBL" id="CP021023">
    <property type="protein sequence ID" value="ARN57490.1"/>
    <property type="molecule type" value="Genomic_DNA"/>
</dbReference>
<dbReference type="Gene3D" id="3.40.50.10190">
    <property type="entry name" value="BRCT domain"/>
    <property type="match status" value="1"/>
</dbReference>
<feature type="coiled-coil region" evidence="1">
    <location>
        <begin position="139"/>
        <end position="251"/>
    </location>
</feature>